<reference evidence="1 2" key="1">
    <citation type="submission" date="2023-10" db="EMBL/GenBank/DDBJ databases">
        <title>Noviherbaspirillum sp. CPCC 100848 genome assembly.</title>
        <authorList>
            <person name="Li X.Y."/>
            <person name="Fang X.M."/>
        </authorList>
    </citation>
    <scope>NUCLEOTIDE SEQUENCE [LARGE SCALE GENOMIC DNA]</scope>
    <source>
        <strain evidence="1 2">CPCC 100848</strain>
    </source>
</reference>
<dbReference type="Proteomes" id="UP001352263">
    <property type="component" value="Unassembled WGS sequence"/>
</dbReference>
<keyword evidence="2" id="KW-1185">Reference proteome</keyword>
<proteinExistence type="predicted"/>
<dbReference type="InterPro" id="IPR021496">
    <property type="entry name" value="DUF3150"/>
</dbReference>
<dbReference type="RefSeq" id="WP_326504936.1">
    <property type="nucleotide sequence ID" value="NZ_JAWIIV010000002.1"/>
</dbReference>
<name>A0ABU6J4C0_9BURK</name>
<evidence type="ECO:0000313" key="2">
    <source>
        <dbReference type="Proteomes" id="UP001352263"/>
    </source>
</evidence>
<comment type="caution">
    <text evidence="1">The sequence shown here is derived from an EMBL/GenBank/DDBJ whole genome shotgun (WGS) entry which is preliminary data.</text>
</comment>
<dbReference type="EMBL" id="JAWIIV010000002">
    <property type="protein sequence ID" value="MEC4718182.1"/>
    <property type="molecule type" value="Genomic_DNA"/>
</dbReference>
<evidence type="ECO:0000313" key="1">
    <source>
        <dbReference type="EMBL" id="MEC4718182.1"/>
    </source>
</evidence>
<organism evidence="1 2">
    <name type="scientific">Noviherbaspirillum album</name>
    <dbReference type="NCBI Taxonomy" id="3080276"/>
    <lineage>
        <taxon>Bacteria</taxon>
        <taxon>Pseudomonadati</taxon>
        <taxon>Pseudomonadota</taxon>
        <taxon>Betaproteobacteria</taxon>
        <taxon>Burkholderiales</taxon>
        <taxon>Oxalobacteraceae</taxon>
        <taxon>Noviherbaspirillum</taxon>
    </lineage>
</organism>
<protein>
    <submittedName>
        <fullName evidence="1">DUF3150 domain-containing protein</fullName>
    </submittedName>
</protein>
<dbReference type="Pfam" id="PF11348">
    <property type="entry name" value="DUF3150"/>
    <property type="match status" value="1"/>
</dbReference>
<accession>A0ABU6J4C0</accession>
<gene>
    <name evidence="1" type="ORF">RY831_03415</name>
</gene>
<sequence length="374" mass="40891">MNTTLAPVVVDHSAVLDDKLALVTVTIKCYSGYHRATREYIQELGGTLPDSAAVTEGSIKVFPNERLNPFSTLRRSVFRKIAAKGVKALGSGNTFAVPRDALDTIEAALVEAREEFEKELGVLDANYEAYFEEHVKANQEAEVILRKLGIPKAVALTRFGFDSHIFKIVPIQKEGEGAKSVSSLVEGLARQLFEEVAAEADKLLEKSDAFTRHQKAGQKTIRPIKDALTKMKGLEFLDPVIGGGIQLIEDVLSSLPQTGYIEDSPFAKPFSTLRRLLEVMSDVDDYLDASGRVRNGIPANEVLFPPAPVTVQAVQQQEPELVEEQSPIDIAMPDLVGDVQTVETDFDLGLPEEMPDVMLPTPAAAPMATELLMF</sequence>